<keyword evidence="10" id="KW-0594">Phospholipid biosynthesis</keyword>
<evidence type="ECO:0000313" key="13">
    <source>
        <dbReference type="EMBL" id="UXD88796.1"/>
    </source>
</evidence>
<dbReference type="InterPro" id="IPR017438">
    <property type="entry name" value="ATP-NAD_kinase_N"/>
</dbReference>
<protein>
    <submittedName>
        <fullName evidence="13">Diacylglycerol kinase family lipid kinase</fullName>
    </submittedName>
</protein>
<evidence type="ECO:0000256" key="9">
    <source>
        <dbReference type="ARBA" id="ARBA00023098"/>
    </source>
</evidence>
<keyword evidence="7" id="KW-0067">ATP-binding</keyword>
<dbReference type="InterPro" id="IPR050187">
    <property type="entry name" value="Lipid_Phosphate_FormReg"/>
</dbReference>
<dbReference type="InterPro" id="IPR016064">
    <property type="entry name" value="NAD/diacylglycerol_kinase_sf"/>
</dbReference>
<evidence type="ECO:0000256" key="4">
    <source>
        <dbReference type="ARBA" id="ARBA00022723"/>
    </source>
</evidence>
<sequence length="296" mass="31949">MAATQVLIVFNPVSGSGNRRIVEAVQQVLSNRGCDVSLYPTQSAGDATRYLAAYDGPLDVVAVAGGDGTINEVVNGLRERDNQSYRLALIPTGTVNVLAAELGIGKTPEGIADIILQGREKPIYLGSVNDRRFVLMAGIGYDAWVVDNVDLALKKKVGKLAYVLSMLKQLRHFGKKTYQLTVDGERYQANSVVITNGRYYAGSFVLSRQADLSKPTTQVLMISGRNPLKFLGILLGLPLGIMEKMPGMKSVAARHVQIELLNAGTEREPVQADGDSLAELPLNLQMEGSPVRLLVP</sequence>
<keyword evidence="14" id="KW-1185">Reference proteome</keyword>
<keyword evidence="2" id="KW-0444">Lipid biosynthesis</keyword>
<reference evidence="14" key="1">
    <citation type="submission" date="2020-06" db="EMBL/GenBank/DDBJ databases">
        <title>Thalassolituus marinus alknpb1M-1, a hydrocarbon-degrading bacterium isolated from the deep-sea overlying water using an in-situ strategy from the South China Sea basin.</title>
        <authorList>
            <person name="Dong C."/>
            <person name="Chen Y."/>
            <person name="Shao Z."/>
        </authorList>
    </citation>
    <scope>NUCLEOTIDE SEQUENCE [LARGE SCALE GENOMIC DNA]</scope>
    <source>
        <strain evidence="14">alknpb1M-1</strain>
    </source>
</reference>
<dbReference type="Proteomes" id="UP001065322">
    <property type="component" value="Chromosome"/>
</dbReference>
<dbReference type="SMART" id="SM00046">
    <property type="entry name" value="DAGKc"/>
    <property type="match status" value="1"/>
</dbReference>
<accession>A0ABY6AET1</accession>
<evidence type="ECO:0000259" key="12">
    <source>
        <dbReference type="PROSITE" id="PS50146"/>
    </source>
</evidence>
<feature type="domain" description="DAGKc" evidence="12">
    <location>
        <begin position="1"/>
        <end position="132"/>
    </location>
</feature>
<evidence type="ECO:0000256" key="2">
    <source>
        <dbReference type="ARBA" id="ARBA00022516"/>
    </source>
</evidence>
<evidence type="ECO:0000256" key="3">
    <source>
        <dbReference type="ARBA" id="ARBA00022679"/>
    </source>
</evidence>
<dbReference type="GO" id="GO:0016301">
    <property type="term" value="F:kinase activity"/>
    <property type="evidence" value="ECO:0007669"/>
    <property type="project" value="UniProtKB-KW"/>
</dbReference>
<dbReference type="InterPro" id="IPR005218">
    <property type="entry name" value="Diacylglycerol/lipid_kinase"/>
</dbReference>
<dbReference type="Gene3D" id="2.60.200.40">
    <property type="match status" value="1"/>
</dbReference>
<comment type="cofactor">
    <cofactor evidence="1">
        <name>Mg(2+)</name>
        <dbReference type="ChEBI" id="CHEBI:18420"/>
    </cofactor>
</comment>
<dbReference type="Gene3D" id="3.40.50.10330">
    <property type="entry name" value="Probable inorganic polyphosphate/atp-NAD kinase, domain 1"/>
    <property type="match status" value="1"/>
</dbReference>
<dbReference type="PROSITE" id="PS50146">
    <property type="entry name" value="DAGK"/>
    <property type="match status" value="1"/>
</dbReference>
<proteinExistence type="predicted"/>
<evidence type="ECO:0000256" key="5">
    <source>
        <dbReference type="ARBA" id="ARBA00022741"/>
    </source>
</evidence>
<evidence type="ECO:0000313" key="14">
    <source>
        <dbReference type="Proteomes" id="UP001065322"/>
    </source>
</evidence>
<keyword evidence="11" id="KW-1208">Phospholipid metabolism</keyword>
<keyword evidence="6 13" id="KW-0418">Kinase</keyword>
<dbReference type="EMBL" id="CP054475">
    <property type="protein sequence ID" value="UXD88796.1"/>
    <property type="molecule type" value="Genomic_DNA"/>
</dbReference>
<evidence type="ECO:0000256" key="6">
    <source>
        <dbReference type="ARBA" id="ARBA00022777"/>
    </source>
</evidence>
<dbReference type="PANTHER" id="PTHR12358">
    <property type="entry name" value="SPHINGOSINE KINASE"/>
    <property type="match status" value="1"/>
</dbReference>
<keyword evidence="4" id="KW-0479">Metal-binding</keyword>
<evidence type="ECO:0000256" key="8">
    <source>
        <dbReference type="ARBA" id="ARBA00022842"/>
    </source>
</evidence>
<evidence type="ECO:0000256" key="11">
    <source>
        <dbReference type="ARBA" id="ARBA00023264"/>
    </source>
</evidence>
<dbReference type="NCBIfam" id="TIGR00147">
    <property type="entry name" value="YegS/Rv2252/BmrU family lipid kinase"/>
    <property type="match status" value="1"/>
</dbReference>
<evidence type="ECO:0000256" key="1">
    <source>
        <dbReference type="ARBA" id="ARBA00001946"/>
    </source>
</evidence>
<evidence type="ECO:0000256" key="10">
    <source>
        <dbReference type="ARBA" id="ARBA00023209"/>
    </source>
</evidence>
<dbReference type="RefSeq" id="WP_260997521.1">
    <property type="nucleotide sequence ID" value="NZ_CP054475.1"/>
</dbReference>
<name>A0ABY6AET1_9GAMM</name>
<dbReference type="Pfam" id="PF19279">
    <property type="entry name" value="YegS_C"/>
    <property type="match status" value="1"/>
</dbReference>
<keyword evidence="8" id="KW-0460">Magnesium</keyword>
<keyword evidence="3" id="KW-0808">Transferase</keyword>
<dbReference type="SUPFAM" id="SSF111331">
    <property type="entry name" value="NAD kinase/diacylglycerol kinase-like"/>
    <property type="match status" value="1"/>
</dbReference>
<organism evidence="13 14">
    <name type="scientific">Thalassolituus hydrocarboniclasticus</name>
    <dbReference type="NCBI Taxonomy" id="2742796"/>
    <lineage>
        <taxon>Bacteria</taxon>
        <taxon>Pseudomonadati</taxon>
        <taxon>Pseudomonadota</taxon>
        <taxon>Gammaproteobacteria</taxon>
        <taxon>Oceanospirillales</taxon>
        <taxon>Oceanospirillaceae</taxon>
        <taxon>Thalassolituus</taxon>
    </lineage>
</organism>
<dbReference type="InterPro" id="IPR001206">
    <property type="entry name" value="Diacylglycerol_kinase_cat_dom"/>
</dbReference>
<keyword evidence="5" id="KW-0547">Nucleotide-binding</keyword>
<dbReference type="Pfam" id="PF00781">
    <property type="entry name" value="DAGK_cat"/>
    <property type="match status" value="1"/>
</dbReference>
<gene>
    <name evidence="13" type="ORF">HUF19_15725</name>
</gene>
<evidence type="ECO:0000256" key="7">
    <source>
        <dbReference type="ARBA" id="ARBA00022840"/>
    </source>
</evidence>
<dbReference type="InterPro" id="IPR045540">
    <property type="entry name" value="YegS/DAGK_C"/>
</dbReference>
<dbReference type="PANTHER" id="PTHR12358:SF106">
    <property type="entry name" value="LIPID KINASE YEGS"/>
    <property type="match status" value="1"/>
</dbReference>
<keyword evidence="9" id="KW-0443">Lipid metabolism</keyword>